<comment type="caution">
    <text evidence="1">The sequence shown here is derived from an EMBL/GenBank/DDBJ whole genome shotgun (WGS) entry which is preliminary data.</text>
</comment>
<dbReference type="Proteomes" id="UP000012153">
    <property type="component" value="Unassembled WGS sequence"/>
</dbReference>
<accession>M6URJ2</accession>
<reference evidence="1 2" key="1">
    <citation type="submission" date="2013-01" db="EMBL/GenBank/DDBJ databases">
        <authorList>
            <person name="Harkins D.M."/>
            <person name="Durkin A.S."/>
            <person name="Brinkac L.M."/>
            <person name="Haft D.H."/>
            <person name="Selengut J.D."/>
            <person name="Sanka R."/>
            <person name="DePew J."/>
            <person name="Purushe J."/>
            <person name="Matthias M.A."/>
            <person name="Vinetz J.M."/>
            <person name="Sutton G.G."/>
            <person name="Nierman W.C."/>
            <person name="Fouts D.E."/>
        </authorList>
    </citation>
    <scope>NUCLEOTIDE SEQUENCE [LARGE SCALE GENOMIC DNA]</scope>
    <source>
        <strain evidence="1 2">ZUN142</strain>
    </source>
</reference>
<name>M6URJ2_9LEPT</name>
<organism evidence="1 2">
    <name type="scientific">Leptospira noguchii serovar Autumnalis str. ZUN142</name>
    <dbReference type="NCBI Taxonomy" id="1085540"/>
    <lineage>
        <taxon>Bacteria</taxon>
        <taxon>Pseudomonadati</taxon>
        <taxon>Spirochaetota</taxon>
        <taxon>Spirochaetia</taxon>
        <taxon>Leptospirales</taxon>
        <taxon>Leptospiraceae</taxon>
        <taxon>Leptospira</taxon>
    </lineage>
</organism>
<proteinExistence type="predicted"/>
<evidence type="ECO:0000313" key="2">
    <source>
        <dbReference type="Proteomes" id="UP000012153"/>
    </source>
</evidence>
<dbReference type="AlphaFoldDB" id="M6URJ2"/>
<evidence type="ECO:0000313" key="1">
    <source>
        <dbReference type="EMBL" id="EMO39878.1"/>
    </source>
</evidence>
<dbReference type="EMBL" id="AHOP02000045">
    <property type="protein sequence ID" value="EMO39878.1"/>
    <property type="molecule type" value="Genomic_DNA"/>
</dbReference>
<sequence>MDGETFQNLSILLNVSSAFIYLKKPRSEFYGSIPKMWETHTV</sequence>
<gene>
    <name evidence="1" type="ORF">LEP1GSC186_3082</name>
</gene>
<protein>
    <submittedName>
        <fullName evidence="1">Uncharacterized protein</fullName>
    </submittedName>
</protein>